<dbReference type="Gene3D" id="3.60.10.10">
    <property type="entry name" value="Endonuclease/exonuclease/phosphatase"/>
    <property type="match status" value="1"/>
</dbReference>
<proteinExistence type="predicted"/>
<reference evidence="2 3" key="1">
    <citation type="journal article" date="2017" name="Curr. Biol.">
        <title>The Evolution of Venom by Co-option of Single-Copy Genes.</title>
        <authorList>
            <person name="Martinson E.O."/>
            <person name="Mrinalini"/>
            <person name="Kelkar Y.D."/>
            <person name="Chang C.H."/>
            <person name="Werren J.H."/>
        </authorList>
    </citation>
    <scope>NUCLEOTIDE SEQUENCE [LARGE SCALE GENOMIC DNA]</scope>
    <source>
        <strain evidence="2 3">Alberta</strain>
        <tissue evidence="2">Whole body</tissue>
    </source>
</reference>
<accession>A0A232EK62</accession>
<dbReference type="InterPro" id="IPR005135">
    <property type="entry name" value="Endo/exonuclease/phosphatase"/>
</dbReference>
<gene>
    <name evidence="2" type="ORF">TSAR_012749</name>
</gene>
<organism evidence="2 3">
    <name type="scientific">Trichomalopsis sarcophagae</name>
    <dbReference type="NCBI Taxonomy" id="543379"/>
    <lineage>
        <taxon>Eukaryota</taxon>
        <taxon>Metazoa</taxon>
        <taxon>Ecdysozoa</taxon>
        <taxon>Arthropoda</taxon>
        <taxon>Hexapoda</taxon>
        <taxon>Insecta</taxon>
        <taxon>Pterygota</taxon>
        <taxon>Neoptera</taxon>
        <taxon>Endopterygota</taxon>
        <taxon>Hymenoptera</taxon>
        <taxon>Apocrita</taxon>
        <taxon>Proctotrupomorpha</taxon>
        <taxon>Chalcidoidea</taxon>
        <taxon>Pteromalidae</taxon>
        <taxon>Pteromalinae</taxon>
        <taxon>Trichomalopsis</taxon>
    </lineage>
</organism>
<dbReference type="InterPro" id="IPR036691">
    <property type="entry name" value="Endo/exonu/phosph_ase_sf"/>
</dbReference>
<protein>
    <recommendedName>
        <fullName evidence="1">Endonuclease/exonuclease/phosphatase domain-containing protein</fullName>
    </recommendedName>
</protein>
<evidence type="ECO:0000313" key="2">
    <source>
        <dbReference type="EMBL" id="OXU18712.1"/>
    </source>
</evidence>
<keyword evidence="3" id="KW-1185">Reference proteome</keyword>
<comment type="caution">
    <text evidence="2">The sequence shown here is derived from an EMBL/GenBank/DDBJ whole genome shotgun (WGS) entry which is preliminary data.</text>
</comment>
<dbReference type="SUPFAM" id="SSF56219">
    <property type="entry name" value="DNase I-like"/>
    <property type="match status" value="1"/>
</dbReference>
<dbReference type="EMBL" id="NNAY01003884">
    <property type="protein sequence ID" value="OXU18712.1"/>
    <property type="molecule type" value="Genomic_DNA"/>
</dbReference>
<dbReference type="Pfam" id="PF03372">
    <property type="entry name" value="Exo_endo_phos"/>
    <property type="match status" value="1"/>
</dbReference>
<sequence length="413" mass="45552">MGDSSVVCPYCKVDVSEGVFCAGCDRLYHTSRSGRVGADDQGRFSKFCKPLRAPTVGIQQPPLPLNGAGPLTQTDSGLSSSHRLEMNTYTLKSTNENLRKLQTCLADLDGRVCHNALEISAIKAWMDNLSIPATPADQSTSGVSSQQGSPMESVIAELQDRLNRKSNIILYNQPRRTCCRRRFTKPIRKGSPPPIIVRLSSKSDFGRVLRSWRSLPNGIQVAADRTKTQREAYGRLRQEADAYNKNHTDKKRIRYVNGSPKPDCLLELKSYSPDFIIFTETWLTPDISSAELVMAGYAVHCCDKEVSPAGPLRGGVVLVAVRDCIPAHLESTNSTAEQIFIRITSPGTKISIGAVYIKPSSGSAVYKGFCQAVKDMMLKRPDHQLFLLGDFNIPRVSWDVISHGGEEVLDHPR</sequence>
<dbReference type="AlphaFoldDB" id="A0A232EK62"/>
<dbReference type="GO" id="GO:0003824">
    <property type="term" value="F:catalytic activity"/>
    <property type="evidence" value="ECO:0007669"/>
    <property type="project" value="InterPro"/>
</dbReference>
<feature type="domain" description="Endonuclease/exonuclease/phosphatase" evidence="1">
    <location>
        <begin position="267"/>
        <end position="400"/>
    </location>
</feature>
<name>A0A232EK62_9HYME</name>
<evidence type="ECO:0000313" key="3">
    <source>
        <dbReference type="Proteomes" id="UP000215335"/>
    </source>
</evidence>
<evidence type="ECO:0000259" key="1">
    <source>
        <dbReference type="Pfam" id="PF03372"/>
    </source>
</evidence>
<dbReference type="Proteomes" id="UP000215335">
    <property type="component" value="Unassembled WGS sequence"/>
</dbReference>